<feature type="compositionally biased region" description="Low complexity" evidence="12">
    <location>
        <begin position="1079"/>
        <end position="1091"/>
    </location>
</feature>
<proteinExistence type="predicted"/>
<dbReference type="STRING" id="587636.SAMN05216199_1699"/>
<dbReference type="RefSeq" id="WP_091757129.1">
    <property type="nucleotide sequence ID" value="NZ_FOHB01000002.1"/>
</dbReference>
<reference evidence="17" key="1">
    <citation type="submission" date="2016-10" db="EMBL/GenBank/DDBJ databases">
        <authorList>
            <person name="Varghese N."/>
            <person name="Submissions S."/>
        </authorList>
    </citation>
    <scope>NUCLEOTIDE SEQUENCE [LARGE SCALE GENOMIC DNA]</scope>
    <source>
        <strain evidence="17">CGMCC 1.6963</strain>
    </source>
</reference>
<dbReference type="EC" id="2.7.13.3" evidence="3"/>
<feature type="domain" description="Histidine kinase" evidence="14">
    <location>
        <begin position="502"/>
        <end position="611"/>
    </location>
</feature>
<keyword evidence="7" id="KW-0547">Nucleotide-binding</keyword>
<evidence type="ECO:0000256" key="8">
    <source>
        <dbReference type="ARBA" id="ARBA00022777"/>
    </source>
</evidence>
<evidence type="ECO:0000256" key="12">
    <source>
        <dbReference type="SAM" id="MobiDB-lite"/>
    </source>
</evidence>
<feature type="compositionally biased region" description="Low complexity" evidence="12">
    <location>
        <begin position="918"/>
        <end position="968"/>
    </location>
</feature>
<dbReference type="PANTHER" id="PTHR44936">
    <property type="entry name" value="SENSOR PROTEIN CREC"/>
    <property type="match status" value="1"/>
</dbReference>
<feature type="region of interest" description="Disordered" evidence="12">
    <location>
        <begin position="998"/>
        <end position="1171"/>
    </location>
</feature>
<name>A0A1H9TP89_9MICO</name>
<evidence type="ECO:0000256" key="3">
    <source>
        <dbReference type="ARBA" id="ARBA00012438"/>
    </source>
</evidence>
<feature type="transmembrane region" description="Helical" evidence="13">
    <location>
        <begin position="295"/>
        <end position="317"/>
    </location>
</feature>
<evidence type="ECO:0000256" key="1">
    <source>
        <dbReference type="ARBA" id="ARBA00000085"/>
    </source>
</evidence>
<dbReference type="EMBL" id="FOHB01000002">
    <property type="protein sequence ID" value="SER98962.1"/>
    <property type="molecule type" value="Genomic_DNA"/>
</dbReference>
<evidence type="ECO:0000256" key="11">
    <source>
        <dbReference type="ARBA" id="ARBA00023012"/>
    </source>
</evidence>
<feature type="compositionally biased region" description="Low complexity" evidence="12">
    <location>
        <begin position="1006"/>
        <end position="1021"/>
    </location>
</feature>
<feature type="compositionally biased region" description="Low complexity" evidence="12">
    <location>
        <begin position="749"/>
        <end position="771"/>
    </location>
</feature>
<dbReference type="InterPro" id="IPR005467">
    <property type="entry name" value="His_kinase_dom"/>
</dbReference>
<comment type="subcellular location">
    <subcellularLocation>
        <location evidence="2">Membrane</location>
    </subcellularLocation>
</comment>
<feature type="compositionally biased region" description="Pro residues" evidence="12">
    <location>
        <begin position="652"/>
        <end position="662"/>
    </location>
</feature>
<evidence type="ECO:0000256" key="9">
    <source>
        <dbReference type="ARBA" id="ARBA00022840"/>
    </source>
</evidence>
<dbReference type="SMART" id="SM00387">
    <property type="entry name" value="HATPase_c"/>
    <property type="match status" value="1"/>
</dbReference>
<feature type="compositionally biased region" description="Polar residues" evidence="12">
    <location>
        <begin position="1144"/>
        <end position="1159"/>
    </location>
</feature>
<dbReference type="AlphaFoldDB" id="A0A1H9TP89"/>
<dbReference type="OrthoDB" id="4652229at2"/>
<comment type="catalytic activity">
    <reaction evidence="1">
        <text>ATP + protein L-histidine = ADP + protein N-phospho-L-histidine.</text>
        <dbReference type="EC" id="2.7.13.3"/>
    </reaction>
</comment>
<feature type="compositionally biased region" description="Low complexity" evidence="12">
    <location>
        <begin position="690"/>
        <end position="719"/>
    </location>
</feature>
<keyword evidence="8 16" id="KW-0418">Kinase</keyword>
<organism evidence="16 17">
    <name type="scientific">Pedococcus cremeus</name>
    <dbReference type="NCBI Taxonomy" id="587636"/>
    <lineage>
        <taxon>Bacteria</taxon>
        <taxon>Bacillati</taxon>
        <taxon>Actinomycetota</taxon>
        <taxon>Actinomycetes</taxon>
        <taxon>Micrococcales</taxon>
        <taxon>Intrasporangiaceae</taxon>
        <taxon>Pedococcus</taxon>
    </lineage>
</organism>
<accession>A0A1H9TP89</accession>
<dbReference type="PROSITE" id="PS50885">
    <property type="entry name" value="HAMP"/>
    <property type="match status" value="1"/>
</dbReference>
<evidence type="ECO:0000313" key="17">
    <source>
        <dbReference type="Proteomes" id="UP000199019"/>
    </source>
</evidence>
<keyword evidence="17" id="KW-1185">Reference proteome</keyword>
<keyword evidence="5" id="KW-0808">Transferase</keyword>
<dbReference type="Proteomes" id="UP000199019">
    <property type="component" value="Unassembled WGS sequence"/>
</dbReference>
<evidence type="ECO:0000256" key="10">
    <source>
        <dbReference type="ARBA" id="ARBA00022989"/>
    </source>
</evidence>
<dbReference type="Gene3D" id="3.30.565.10">
    <property type="entry name" value="Histidine kinase-like ATPase, C-terminal domain"/>
    <property type="match status" value="1"/>
</dbReference>
<keyword evidence="11" id="KW-0902">Two-component regulatory system</keyword>
<feature type="transmembrane region" description="Helical" evidence="13">
    <location>
        <begin position="27"/>
        <end position="44"/>
    </location>
</feature>
<feature type="compositionally biased region" description="Basic and acidic residues" evidence="12">
    <location>
        <begin position="1162"/>
        <end position="1171"/>
    </location>
</feature>
<dbReference type="GO" id="GO:0016020">
    <property type="term" value="C:membrane"/>
    <property type="evidence" value="ECO:0007669"/>
    <property type="project" value="UniProtKB-SubCell"/>
</dbReference>
<evidence type="ECO:0000256" key="2">
    <source>
        <dbReference type="ARBA" id="ARBA00004370"/>
    </source>
</evidence>
<evidence type="ECO:0000313" key="16">
    <source>
        <dbReference type="EMBL" id="SER98962.1"/>
    </source>
</evidence>
<dbReference type="InterPro" id="IPR003660">
    <property type="entry name" value="HAMP_dom"/>
</dbReference>
<evidence type="ECO:0000256" key="4">
    <source>
        <dbReference type="ARBA" id="ARBA00022553"/>
    </source>
</evidence>
<sequence length="1171" mass="121580">MTPRQSAADQTPTAAWSFSQWPLRRKLAAALIAPVLLAFWLGGLRVKTELDQERTFARAADSTLLLRPVTEFNLAVQRLAASSAPGGQGLKASAGAYDRAVKDVNQALDQSSVSDSVRRRTEEALVLGRGVRQAAGQSGAFSVAIDKSASTAGLVSSIIGDLGLNDVSSVKTLVALQDTIAAQRAMTGQQLNIANKDDASGSLSAIKLVGAETSFVTRLKDEATQANVSDIRQLVNENTARGVYLQQSSMTPDELAVVAGAFERSNTAYGSLLNRQLSEFEASLRAQASEHRTQALVNIALIVLALLASLVIVLALLRSLLVPLRAVRHGALEIARHRLPDAVRRIRDGEEAPAFQPIPVHTKEEVGQLARAVDDLHQQALTLAGEQARLRVQVGHMFETLSRRSTSLIEQQLTLIERLESDEEDPQRLQSLFRLDHLAARMRRNSDSLLVLAGTTTRRGGARSVSVADAVRAAVSEVEEYQRIDMHETSDDHVLSSVGSDLIHMLAEVVDNALSYSPPTSRVTIRGARTSEGGVLIEIKDAGLGMPPNTLAALNERLADGGDITTDTARRMGLFVVGSLAKRHGIGVRLRRNDDVGQSGITVSVHLPGVLLADRPSKKKPAVPLAGQVNGSAAPAAAPVQPNGHTASPSSPAAPPAPPAAPPVTNGEPVRGPGGLPVRRPMASGVGEHTSTGSAPAGPSASGTPAGEATSRAEATARTFKGMTSRRGAVSRPAGADEPARPTPPPATPADSAPAESAPAGKPAAARAAEPAPAPVPEPAAEPVSEGPRTTTGLPMRRPMATGITEHTGTPATRAEAAAEAANDGKRSWLRLPSRRSDGDEPKAKGRGRGKEAAAAEAEAEEEHRMPANLTAWLDHRAKLAEARAKATEDEAAGESADRDQPATDTASEQATEPAVMADTAATVTEPAVAVAEPAEAAEAGQEPAVPSATESAPAPAPVEEQVAALPARAAEPVQEPVYRDAGFSAAAAAMAPTDQPFTPFNAFGTPQPTAAQPVAQVAQEPPAPTEAETLETGLPRRQPGASGISPADSSHEDTPIFRAMGSSWLANTDGGQVDSSWSPAAAAGAPSAGAGIEGTQPESTVTGLPVRRPGQSGAPGTDPAAEGGPTSTRGGRDPESIRRSLNRHQTGVSSARSQTPLNGTPDREEADVPH</sequence>
<feature type="region of interest" description="Disordered" evidence="12">
    <location>
        <begin position="620"/>
        <end position="868"/>
    </location>
</feature>
<evidence type="ECO:0000259" key="14">
    <source>
        <dbReference type="PROSITE" id="PS50109"/>
    </source>
</evidence>
<keyword evidence="10 13" id="KW-1133">Transmembrane helix</keyword>
<dbReference type="GO" id="GO:0004673">
    <property type="term" value="F:protein histidine kinase activity"/>
    <property type="evidence" value="ECO:0007669"/>
    <property type="project" value="UniProtKB-EC"/>
</dbReference>
<keyword evidence="9" id="KW-0067">ATP-binding</keyword>
<evidence type="ECO:0000256" key="6">
    <source>
        <dbReference type="ARBA" id="ARBA00022692"/>
    </source>
</evidence>
<protein>
    <recommendedName>
        <fullName evidence="3">histidine kinase</fullName>
        <ecNumber evidence="3">2.7.13.3</ecNumber>
    </recommendedName>
</protein>
<dbReference type="GO" id="GO:0005524">
    <property type="term" value="F:ATP binding"/>
    <property type="evidence" value="ECO:0007669"/>
    <property type="project" value="UniProtKB-KW"/>
</dbReference>
<evidence type="ECO:0000259" key="15">
    <source>
        <dbReference type="PROSITE" id="PS50885"/>
    </source>
</evidence>
<dbReference type="Gene3D" id="6.10.340.10">
    <property type="match status" value="1"/>
</dbReference>
<evidence type="ECO:0000256" key="13">
    <source>
        <dbReference type="SAM" id="Phobius"/>
    </source>
</evidence>
<dbReference type="GO" id="GO:0000160">
    <property type="term" value="P:phosphorelay signal transduction system"/>
    <property type="evidence" value="ECO:0007669"/>
    <property type="project" value="UniProtKB-KW"/>
</dbReference>
<dbReference type="Pfam" id="PF02518">
    <property type="entry name" value="HATPase_c"/>
    <property type="match status" value="1"/>
</dbReference>
<dbReference type="PROSITE" id="PS50109">
    <property type="entry name" value="HIS_KIN"/>
    <property type="match status" value="1"/>
</dbReference>
<feature type="domain" description="HAMP" evidence="15">
    <location>
        <begin position="318"/>
        <end position="385"/>
    </location>
</feature>
<dbReference type="InterPro" id="IPR036890">
    <property type="entry name" value="HATPase_C_sf"/>
</dbReference>
<dbReference type="PANTHER" id="PTHR44936:SF9">
    <property type="entry name" value="SENSOR PROTEIN CREC"/>
    <property type="match status" value="1"/>
</dbReference>
<evidence type="ECO:0000256" key="7">
    <source>
        <dbReference type="ARBA" id="ARBA00022741"/>
    </source>
</evidence>
<dbReference type="InterPro" id="IPR050980">
    <property type="entry name" value="2C_sensor_his_kinase"/>
</dbReference>
<feature type="region of interest" description="Disordered" evidence="12">
    <location>
        <begin position="881"/>
        <end position="970"/>
    </location>
</feature>
<feature type="compositionally biased region" description="Basic and acidic residues" evidence="12">
    <location>
        <begin position="835"/>
        <end position="854"/>
    </location>
</feature>
<gene>
    <name evidence="16" type="ORF">SAMN05216199_1699</name>
</gene>
<keyword evidence="13" id="KW-0472">Membrane</keyword>
<evidence type="ECO:0000256" key="5">
    <source>
        <dbReference type="ARBA" id="ARBA00022679"/>
    </source>
</evidence>
<dbReference type="InterPro" id="IPR003594">
    <property type="entry name" value="HATPase_dom"/>
</dbReference>
<dbReference type="SUPFAM" id="SSF55874">
    <property type="entry name" value="ATPase domain of HSP90 chaperone/DNA topoisomerase II/histidine kinase"/>
    <property type="match status" value="1"/>
</dbReference>
<feature type="compositionally biased region" description="Polar residues" evidence="12">
    <location>
        <begin position="1065"/>
        <end position="1078"/>
    </location>
</feature>
<keyword evidence="4" id="KW-0597">Phosphoprotein</keyword>
<keyword evidence="6 13" id="KW-0812">Transmembrane</keyword>